<dbReference type="PROSITE" id="PS50215">
    <property type="entry name" value="ADAM_MEPRO"/>
    <property type="match status" value="1"/>
</dbReference>
<feature type="chain" id="PRO_5012398143" evidence="3">
    <location>
        <begin position="18"/>
        <end position="281"/>
    </location>
</feature>
<dbReference type="EMBL" id="LNIX01000012">
    <property type="protein sequence ID" value="OXA48082.1"/>
    <property type="molecule type" value="Genomic_DNA"/>
</dbReference>
<keyword evidence="2" id="KW-0479">Metal-binding</keyword>
<evidence type="ECO:0000256" key="3">
    <source>
        <dbReference type="SAM" id="SignalP"/>
    </source>
</evidence>
<dbReference type="Proteomes" id="UP000198287">
    <property type="component" value="Unassembled WGS sequence"/>
</dbReference>
<dbReference type="AlphaFoldDB" id="A0A226DRD9"/>
<dbReference type="InterPro" id="IPR024079">
    <property type="entry name" value="MetalloPept_cat_dom_sf"/>
</dbReference>
<feature type="binding site" evidence="2">
    <location>
        <position position="249"/>
    </location>
    <ligand>
        <name>Zn(2+)</name>
        <dbReference type="ChEBI" id="CHEBI:29105"/>
        <note>catalytic</note>
    </ligand>
</feature>
<dbReference type="GO" id="GO:0046872">
    <property type="term" value="F:metal ion binding"/>
    <property type="evidence" value="ECO:0007669"/>
    <property type="project" value="UniProtKB-KW"/>
</dbReference>
<dbReference type="InterPro" id="IPR001590">
    <property type="entry name" value="Peptidase_M12B"/>
</dbReference>
<evidence type="ECO:0000313" key="5">
    <source>
        <dbReference type="EMBL" id="OXA48082.1"/>
    </source>
</evidence>
<keyword evidence="1" id="KW-0482">Metalloprotease</keyword>
<sequence>MKVFLAILTSLLVGTDCAPNSKPVSTHTVVSTDFGEIRLNLEKLVRSIFHDNFLVLASKYVLGEVTYSDVTPLKEDLLALENQIHVDRNSNAVVKLTSVNGNTHRDTGRRPIINPAYIREQSNRSVDATVSFEILLVVDNLIYNYFSGNVARITEYFAIFSLESQPFLENQKLPDGTYNSYDVLPEFGRYVSSTPSLPPNHLGALISSVNFDSVFGLAYMRAACLTNYKVSLSHDDTGATFSGVRTFAHEIGHNLGAPHDGDVASGAGACPSTESYLMAIN</sequence>
<dbReference type="GO" id="GO:0004222">
    <property type="term" value="F:metalloendopeptidase activity"/>
    <property type="evidence" value="ECO:0007669"/>
    <property type="project" value="InterPro"/>
</dbReference>
<evidence type="ECO:0000313" key="6">
    <source>
        <dbReference type="Proteomes" id="UP000198287"/>
    </source>
</evidence>
<evidence type="ECO:0000259" key="4">
    <source>
        <dbReference type="PROSITE" id="PS50215"/>
    </source>
</evidence>
<organism evidence="5 6">
    <name type="scientific">Folsomia candida</name>
    <name type="common">Springtail</name>
    <dbReference type="NCBI Taxonomy" id="158441"/>
    <lineage>
        <taxon>Eukaryota</taxon>
        <taxon>Metazoa</taxon>
        <taxon>Ecdysozoa</taxon>
        <taxon>Arthropoda</taxon>
        <taxon>Hexapoda</taxon>
        <taxon>Collembola</taxon>
        <taxon>Entomobryomorpha</taxon>
        <taxon>Isotomoidea</taxon>
        <taxon>Isotomidae</taxon>
        <taxon>Proisotominae</taxon>
        <taxon>Folsomia</taxon>
    </lineage>
</organism>
<feature type="signal peptide" evidence="3">
    <location>
        <begin position="1"/>
        <end position="17"/>
    </location>
</feature>
<keyword evidence="2" id="KW-0862">Zinc</keyword>
<proteinExistence type="predicted"/>
<reference evidence="5 6" key="1">
    <citation type="submission" date="2015-12" db="EMBL/GenBank/DDBJ databases">
        <title>The genome of Folsomia candida.</title>
        <authorList>
            <person name="Faddeeva A."/>
            <person name="Derks M.F."/>
            <person name="Anvar Y."/>
            <person name="Smit S."/>
            <person name="Van Straalen N."/>
            <person name="Roelofs D."/>
        </authorList>
    </citation>
    <scope>NUCLEOTIDE SEQUENCE [LARGE SCALE GENOMIC DNA]</scope>
    <source>
        <strain evidence="5 6">VU population</strain>
        <tissue evidence="5">Whole body</tissue>
    </source>
</reference>
<dbReference type="OrthoDB" id="10035764at2759"/>
<dbReference type="GO" id="GO:0006509">
    <property type="term" value="P:membrane protein ectodomain proteolysis"/>
    <property type="evidence" value="ECO:0007669"/>
    <property type="project" value="TreeGrafter"/>
</dbReference>
<evidence type="ECO:0000256" key="2">
    <source>
        <dbReference type="PROSITE-ProRule" id="PRU00276"/>
    </source>
</evidence>
<keyword evidence="1" id="KW-0645">Protease</keyword>
<gene>
    <name evidence="5" type="ORF">Fcan01_17130</name>
</gene>
<keyword evidence="6" id="KW-1185">Reference proteome</keyword>
<name>A0A226DRD9_FOLCA</name>
<dbReference type="PANTHER" id="PTHR11905">
    <property type="entry name" value="ADAM A DISINTEGRIN AND METALLOPROTEASE DOMAIN"/>
    <property type="match status" value="1"/>
</dbReference>
<evidence type="ECO:0000256" key="1">
    <source>
        <dbReference type="ARBA" id="ARBA00023049"/>
    </source>
</evidence>
<dbReference type="PANTHER" id="PTHR11905:SF159">
    <property type="entry name" value="ADAM METALLOPROTEASE"/>
    <property type="match status" value="1"/>
</dbReference>
<keyword evidence="3" id="KW-0732">Signal</keyword>
<dbReference type="SUPFAM" id="SSF55486">
    <property type="entry name" value="Metalloproteases ('zincins'), catalytic domain"/>
    <property type="match status" value="1"/>
</dbReference>
<feature type="binding site" evidence="2">
    <location>
        <position position="259"/>
    </location>
    <ligand>
        <name>Zn(2+)</name>
        <dbReference type="ChEBI" id="CHEBI:29105"/>
        <note>catalytic</note>
    </ligand>
</feature>
<feature type="binding site" evidence="2">
    <location>
        <position position="253"/>
    </location>
    <ligand>
        <name>Zn(2+)</name>
        <dbReference type="ChEBI" id="CHEBI:29105"/>
        <note>catalytic</note>
    </ligand>
</feature>
<feature type="domain" description="Peptidase M12B" evidence="4">
    <location>
        <begin position="132"/>
        <end position="281"/>
    </location>
</feature>
<protein>
    <submittedName>
        <fullName evidence="5">Snake venom metalloproteinase fibrolase</fullName>
    </submittedName>
</protein>
<accession>A0A226DRD9</accession>
<keyword evidence="1" id="KW-0378">Hydrolase</keyword>
<dbReference type="Pfam" id="PF13582">
    <property type="entry name" value="Reprolysin_3"/>
    <property type="match status" value="1"/>
</dbReference>
<dbReference type="Gene3D" id="3.40.390.10">
    <property type="entry name" value="Collagenase (Catalytic Domain)"/>
    <property type="match status" value="1"/>
</dbReference>
<comment type="caution">
    <text evidence="2">Lacks conserved residue(s) required for the propagation of feature annotation.</text>
</comment>
<feature type="active site" evidence="2">
    <location>
        <position position="250"/>
    </location>
</feature>
<comment type="caution">
    <text evidence="5">The sequence shown here is derived from an EMBL/GenBank/DDBJ whole genome shotgun (WGS) entry which is preliminary data.</text>
</comment>